<evidence type="ECO:0000313" key="8">
    <source>
        <dbReference type="EMBL" id="SKC13138.1"/>
    </source>
</evidence>
<dbReference type="InterPro" id="IPR017941">
    <property type="entry name" value="Rieske_2Fe-2S"/>
</dbReference>
<dbReference type="InterPro" id="IPR015879">
    <property type="entry name" value="Ring_hydroxy_dOase_asu_C_dom"/>
</dbReference>
<evidence type="ECO:0000256" key="4">
    <source>
        <dbReference type="ARBA" id="ARBA00023002"/>
    </source>
</evidence>
<dbReference type="GO" id="GO:0051537">
    <property type="term" value="F:2 iron, 2 sulfur cluster binding"/>
    <property type="evidence" value="ECO:0007669"/>
    <property type="project" value="UniProtKB-KW"/>
</dbReference>
<evidence type="ECO:0000259" key="7">
    <source>
        <dbReference type="PROSITE" id="PS51296"/>
    </source>
</evidence>
<dbReference type="InterPro" id="IPR001663">
    <property type="entry name" value="Rng_hydr_dOase-A"/>
</dbReference>
<dbReference type="STRING" id="439228.SAMN06295920_12315"/>
<feature type="domain" description="Rieske" evidence="7">
    <location>
        <begin position="57"/>
        <end position="155"/>
    </location>
</feature>
<dbReference type="InterPro" id="IPR036922">
    <property type="entry name" value="Rieske_2Fe-2S_sf"/>
</dbReference>
<keyword evidence="8" id="KW-0223">Dioxygenase</keyword>
<sequence length="400" mass="45367">MKGQCDMAATAGMEEYETVRARIAGQFTTEKDIPKAIFSDPTIYREELKRIFRGHYWHMVAHRAELPEVNSFKTFWLGETPVLLTRGEDETLRAFVNSCTHRGTLLEQRATGCSKEFECPYHRWLFSNKGNFIGGPGRRDFRADFVAEDYALRELQVDEIAGLIFCSAAPQVSLEQWLGQCAGHVRDVMLDDGRLTLLGYQNAIFNANWKTYFDNDFYHAPLLHMGFRLLSWHGGQGEVRVEEPVGHFSVGYESSPYEDNGFLADPSLVEMKGTDARARVVALRPAYVLTKHLDTISVRFVRPLGVDRTQVTYAFFGHESDSPEYRAHRVRQASNLLGPSGMITIEDAAVFNRQQMTSRDGGMSRFVVGVDRPAAEARQNDENGNTAGWAYYREVMGFDR</sequence>
<accession>A0A1T5GXN1</accession>
<evidence type="ECO:0000256" key="6">
    <source>
        <dbReference type="ARBA" id="ARBA00023014"/>
    </source>
</evidence>
<keyword evidence="9" id="KW-1185">Reference proteome</keyword>
<keyword evidence="4" id="KW-0560">Oxidoreductase</keyword>
<dbReference type="Gene3D" id="3.90.380.10">
    <property type="entry name" value="Naphthalene 1,2-dioxygenase Alpha Subunit, Chain A, domain 1"/>
    <property type="match status" value="1"/>
</dbReference>
<organism evidence="8 9">
    <name type="scientific">Rhizorhabdus histidinilytica</name>
    <dbReference type="NCBI Taxonomy" id="439228"/>
    <lineage>
        <taxon>Bacteria</taxon>
        <taxon>Pseudomonadati</taxon>
        <taxon>Pseudomonadota</taxon>
        <taxon>Alphaproteobacteria</taxon>
        <taxon>Sphingomonadales</taxon>
        <taxon>Sphingomonadaceae</taxon>
        <taxon>Rhizorhabdus</taxon>
    </lineage>
</organism>
<dbReference type="AlphaFoldDB" id="A0A1T5GXN1"/>
<evidence type="ECO:0000256" key="3">
    <source>
        <dbReference type="ARBA" id="ARBA00022723"/>
    </source>
</evidence>
<name>A0A1T5GXN1_9SPHN</name>
<evidence type="ECO:0000256" key="1">
    <source>
        <dbReference type="ARBA" id="ARBA00001962"/>
    </source>
</evidence>
<dbReference type="GO" id="GO:0005506">
    <property type="term" value="F:iron ion binding"/>
    <property type="evidence" value="ECO:0007669"/>
    <property type="project" value="InterPro"/>
</dbReference>
<dbReference type="PRINTS" id="PR00090">
    <property type="entry name" value="RNGDIOXGNASE"/>
</dbReference>
<dbReference type="CDD" id="cd03469">
    <property type="entry name" value="Rieske_RO_Alpha_N"/>
    <property type="match status" value="1"/>
</dbReference>
<dbReference type="Pfam" id="PF00848">
    <property type="entry name" value="Ring_hydroxyl_A"/>
    <property type="match status" value="1"/>
</dbReference>
<keyword evidence="6" id="KW-0411">Iron-sulfur</keyword>
<comment type="cofactor">
    <cofactor evidence="1">
        <name>Fe cation</name>
        <dbReference type="ChEBI" id="CHEBI:24875"/>
    </cofactor>
</comment>
<evidence type="ECO:0000256" key="5">
    <source>
        <dbReference type="ARBA" id="ARBA00023004"/>
    </source>
</evidence>
<dbReference type="PANTHER" id="PTHR43756">
    <property type="entry name" value="CHOLINE MONOOXYGENASE, CHLOROPLASTIC"/>
    <property type="match status" value="1"/>
</dbReference>
<keyword evidence="5" id="KW-0408">Iron</keyword>
<protein>
    <submittedName>
        <fullName evidence="8">Anthranilate 1,2-dioxygenase large subunit</fullName>
    </submittedName>
</protein>
<dbReference type="Gene3D" id="2.102.10.10">
    <property type="entry name" value="Rieske [2Fe-2S] iron-sulphur domain"/>
    <property type="match status" value="1"/>
</dbReference>
<dbReference type="OrthoDB" id="7456916at2"/>
<gene>
    <name evidence="8" type="ORF">SAMN06295920_12315</name>
</gene>
<keyword evidence="3" id="KW-0479">Metal-binding</keyword>
<proteinExistence type="predicted"/>
<dbReference type="PANTHER" id="PTHR43756:SF5">
    <property type="entry name" value="CHOLINE MONOOXYGENASE, CHLOROPLASTIC"/>
    <property type="match status" value="1"/>
</dbReference>
<evidence type="ECO:0000256" key="2">
    <source>
        <dbReference type="ARBA" id="ARBA00022714"/>
    </source>
</evidence>
<keyword evidence="2" id="KW-0001">2Fe-2S</keyword>
<dbReference type="PROSITE" id="PS51296">
    <property type="entry name" value="RIESKE"/>
    <property type="match status" value="1"/>
</dbReference>
<dbReference type="SUPFAM" id="SSF50022">
    <property type="entry name" value="ISP domain"/>
    <property type="match status" value="1"/>
</dbReference>
<dbReference type="Pfam" id="PF00355">
    <property type="entry name" value="Rieske"/>
    <property type="match status" value="1"/>
</dbReference>
<dbReference type="Proteomes" id="UP000189818">
    <property type="component" value="Unassembled WGS sequence"/>
</dbReference>
<dbReference type="GO" id="GO:0051213">
    <property type="term" value="F:dioxygenase activity"/>
    <property type="evidence" value="ECO:0007669"/>
    <property type="project" value="UniProtKB-KW"/>
</dbReference>
<evidence type="ECO:0000313" key="9">
    <source>
        <dbReference type="Proteomes" id="UP000189818"/>
    </source>
</evidence>
<dbReference type="EMBL" id="FUYM01000023">
    <property type="protein sequence ID" value="SKC13138.1"/>
    <property type="molecule type" value="Genomic_DNA"/>
</dbReference>
<dbReference type="SUPFAM" id="SSF55961">
    <property type="entry name" value="Bet v1-like"/>
    <property type="match status" value="1"/>
</dbReference>
<reference evidence="9" key="1">
    <citation type="submission" date="2017-02" db="EMBL/GenBank/DDBJ databases">
        <authorList>
            <person name="Varghese N."/>
            <person name="Submissions S."/>
        </authorList>
    </citation>
    <scope>NUCLEOTIDE SEQUENCE [LARGE SCALE GENOMIC DNA]</scope>
    <source>
        <strain evidence="9">UM2</strain>
    </source>
</reference>